<keyword evidence="11" id="KW-0206">Cytoskeleton</keyword>
<evidence type="ECO:0000313" key="18">
    <source>
        <dbReference type="Proteomes" id="UP001652582"/>
    </source>
</evidence>
<keyword evidence="18" id="KW-1185">Reference proteome</keyword>
<evidence type="ECO:0000256" key="2">
    <source>
        <dbReference type="ARBA" id="ARBA00022490"/>
    </source>
</evidence>
<keyword evidence="8 14" id="KW-0067">ATP-binding</keyword>
<evidence type="ECO:0000256" key="5">
    <source>
        <dbReference type="ARBA" id="ARBA00022701"/>
    </source>
</evidence>
<evidence type="ECO:0000259" key="17">
    <source>
        <dbReference type="PROSITE" id="PS50067"/>
    </source>
</evidence>
<dbReference type="InterPro" id="IPR025901">
    <property type="entry name" value="Kinesin-assoc_MT-bd_dom"/>
</dbReference>
<dbReference type="InterPro" id="IPR019821">
    <property type="entry name" value="Kinesin_motor_CS"/>
</dbReference>
<dbReference type="GO" id="GO:0007018">
    <property type="term" value="P:microtubule-based movement"/>
    <property type="evidence" value="ECO:0007669"/>
    <property type="project" value="InterPro"/>
</dbReference>
<feature type="compositionally biased region" description="Low complexity" evidence="16">
    <location>
        <begin position="1056"/>
        <end position="1071"/>
    </location>
</feature>
<evidence type="ECO:0000256" key="8">
    <source>
        <dbReference type="ARBA" id="ARBA00022840"/>
    </source>
</evidence>
<keyword evidence="4" id="KW-0132">Cell division</keyword>
<sequence>MSTEKGCRKEKNQNIQVFVRLRPLNQRERDIKSLGVVEVQNGREVVVRQSQQNMHTKRFTFDRAFPPLATQVEVYQEVVSPLIEEVLAGYNCTVFAYGQTGTGKTHTMVGEAVSDELTWQTDPLAGIIPRALSQLFDELRISNTEYTVRVSYLELYNEELFDLLSTTEDNSKLRIYEDVTRKGANIVNGLEEITVYNKNEVFKIMAQGQERKRVASTLMNAQSSRSHTVFTIVVHMKENSPEGEELVKIGKLNLVDLAGSENISKAGSDKRERARECVNINQSLLTLGRVITALVERHPHIPYRESKLTRILQESLGGRTKTSIIATVSPGHKDLEETMSTLEYANRAKNIQNKPEVNQKMTKKAILKEYSEEIDRLKRDLYAAREKNGVYLANETYVEITQKQEEYKKEIQELLLKKRAMEEDRDRMEGVFRELNGQLKEHRSQLDKTTDELSATKTALENTTNILNTTKLHFEEQKHLVSKQAATESALSAQARALLAAADAAAGDATKLQDSVDKRKCVESTNLEVTRTYREESSQRRGEVVTVADHFVASFTRSLGELQAALESYSADNMKSNNENKQKLDNLVQHSMDTLNKISSLKSTMQEETSKTTEHNFGQFQSTMCKTTENLENVLQKFSTYIIECLQKAGKVDLTADVTGFLQQWQQNASTNVTSLHNTHAAFGASVRTAACALLEAARRQQHDRHTTCRRLEHDMQREITRVKEEAENHKQYLNKEILEIDQEKEHFEAEFKKWAEEERRNLEERIQKRWTTEKSFLEDRVNRKLTVIEEQKMQCEKRILKQTEWLNEKLCVYQQEMEKAKEDFKEFESELNSCLNIFVEKSKLEYAAVTAHVECLSVDTASVVEKVKTNLVIDLEKAQTEIQAQSSSLAAESRQSMGRLAGEADGTLRAVAQLYQRSVDALAGTLGDITTTTIEDLTTVSNTVAQSASSCLAHENQQKLTLTTTYREIEQFYGRLREQVAQLEELETRCLNQEYAVYNPSGNTPVRTEYRYPRALAATSPHERILARFRAMRQNSCDDDCIVVENGEDPRSDTESSASEDSAAFAAPSPLVVTRNHRSSRHNHSASNLHATSNHNQSATNINQPAKNHNHSTPIVKCTSETDIYLKRRQQDQQGKENTTNSISRQASFKKPSQLPAPVSHKKPLYERNADN</sequence>
<dbReference type="PANTHER" id="PTHR47970">
    <property type="entry name" value="KINESIN-LIKE PROTEIN KIF11"/>
    <property type="match status" value="1"/>
</dbReference>
<dbReference type="Pfam" id="PF13931">
    <property type="entry name" value="Microtub_bind"/>
    <property type="match status" value="1"/>
</dbReference>
<dbReference type="OrthoDB" id="3176171at2759"/>
<feature type="compositionally biased region" description="Basic residues" evidence="16">
    <location>
        <begin position="1076"/>
        <end position="1085"/>
    </location>
</feature>
<dbReference type="GO" id="GO:0005876">
    <property type="term" value="C:spindle microtubule"/>
    <property type="evidence" value="ECO:0007669"/>
    <property type="project" value="TreeGrafter"/>
</dbReference>
<keyword evidence="9 15" id="KW-0175">Coiled coil</keyword>
<comment type="subcellular location">
    <subcellularLocation>
        <location evidence="1">Cytoplasm</location>
        <location evidence="1">Cytoskeleton</location>
    </subcellularLocation>
</comment>
<feature type="domain" description="Kinesin motor" evidence="17">
    <location>
        <begin position="14"/>
        <end position="351"/>
    </location>
</feature>
<organism evidence="18 19">
    <name type="scientific">Bicyclus anynana</name>
    <name type="common">Squinting bush brown butterfly</name>
    <dbReference type="NCBI Taxonomy" id="110368"/>
    <lineage>
        <taxon>Eukaryota</taxon>
        <taxon>Metazoa</taxon>
        <taxon>Ecdysozoa</taxon>
        <taxon>Arthropoda</taxon>
        <taxon>Hexapoda</taxon>
        <taxon>Insecta</taxon>
        <taxon>Pterygota</taxon>
        <taxon>Neoptera</taxon>
        <taxon>Endopterygota</taxon>
        <taxon>Lepidoptera</taxon>
        <taxon>Glossata</taxon>
        <taxon>Ditrysia</taxon>
        <taxon>Papilionoidea</taxon>
        <taxon>Nymphalidae</taxon>
        <taxon>Satyrinae</taxon>
        <taxon>Satyrini</taxon>
        <taxon>Mycalesina</taxon>
        <taxon>Bicyclus</taxon>
    </lineage>
</organism>
<evidence type="ECO:0000256" key="4">
    <source>
        <dbReference type="ARBA" id="ARBA00022618"/>
    </source>
</evidence>
<dbReference type="GO" id="GO:0072686">
    <property type="term" value="C:mitotic spindle"/>
    <property type="evidence" value="ECO:0007669"/>
    <property type="project" value="TreeGrafter"/>
</dbReference>
<dbReference type="GO" id="GO:0051301">
    <property type="term" value="P:cell division"/>
    <property type="evidence" value="ECO:0007669"/>
    <property type="project" value="UniProtKB-KW"/>
</dbReference>
<evidence type="ECO:0000313" key="19">
    <source>
        <dbReference type="RefSeq" id="XP_023953998.2"/>
    </source>
</evidence>
<dbReference type="InterPro" id="IPR027417">
    <property type="entry name" value="P-loop_NTPase"/>
</dbReference>
<feature type="region of interest" description="Disordered" evidence="16">
    <location>
        <begin position="1044"/>
        <end position="1116"/>
    </location>
</feature>
<evidence type="ECO:0000256" key="12">
    <source>
        <dbReference type="ARBA" id="ARBA00023306"/>
    </source>
</evidence>
<keyword evidence="3" id="KW-0597">Phosphoprotein</keyword>
<keyword evidence="7" id="KW-0498">Mitosis</keyword>
<dbReference type="PROSITE" id="PS50067">
    <property type="entry name" value="KINESIN_MOTOR_2"/>
    <property type="match status" value="1"/>
</dbReference>
<protein>
    <submittedName>
        <fullName evidence="19">Kinesin-like protein Klp61F</fullName>
    </submittedName>
</protein>
<dbReference type="Pfam" id="PF00225">
    <property type="entry name" value="Kinesin"/>
    <property type="match status" value="1"/>
</dbReference>
<dbReference type="KEGG" id="bany:112057709"/>
<dbReference type="SMART" id="SM00129">
    <property type="entry name" value="KISc"/>
    <property type="match status" value="1"/>
</dbReference>
<dbReference type="GO" id="GO:0051231">
    <property type="term" value="P:spindle elongation"/>
    <property type="evidence" value="ECO:0007669"/>
    <property type="project" value="TreeGrafter"/>
</dbReference>
<evidence type="ECO:0000256" key="13">
    <source>
        <dbReference type="ARBA" id="ARBA00034704"/>
    </source>
</evidence>
<accession>A0A6J1P8E7</accession>
<proteinExistence type="inferred from homology"/>
<dbReference type="CDD" id="cd01364">
    <property type="entry name" value="KISc_BimC_Eg5"/>
    <property type="match status" value="1"/>
</dbReference>
<feature type="coiled-coil region" evidence="15">
    <location>
        <begin position="709"/>
        <end position="751"/>
    </location>
</feature>
<evidence type="ECO:0000256" key="11">
    <source>
        <dbReference type="ARBA" id="ARBA00023212"/>
    </source>
</evidence>
<keyword evidence="12" id="KW-0131">Cell cycle</keyword>
<gene>
    <name evidence="19" type="primary">LOC112057709</name>
</gene>
<dbReference type="GeneID" id="112057709"/>
<dbReference type="RefSeq" id="XP_023953998.2">
    <property type="nucleotide sequence ID" value="XM_024098230.2"/>
</dbReference>
<evidence type="ECO:0000256" key="3">
    <source>
        <dbReference type="ARBA" id="ARBA00022553"/>
    </source>
</evidence>
<dbReference type="GO" id="GO:0005524">
    <property type="term" value="F:ATP binding"/>
    <property type="evidence" value="ECO:0007669"/>
    <property type="project" value="UniProtKB-UniRule"/>
</dbReference>
<dbReference type="GO" id="GO:0005634">
    <property type="term" value="C:nucleus"/>
    <property type="evidence" value="ECO:0007669"/>
    <property type="project" value="TreeGrafter"/>
</dbReference>
<dbReference type="PROSITE" id="PS00411">
    <property type="entry name" value="KINESIN_MOTOR_1"/>
    <property type="match status" value="1"/>
</dbReference>
<dbReference type="GO" id="GO:0008574">
    <property type="term" value="F:plus-end-directed microtubule motor activity"/>
    <property type="evidence" value="ECO:0007669"/>
    <property type="project" value="TreeGrafter"/>
</dbReference>
<evidence type="ECO:0000256" key="6">
    <source>
        <dbReference type="ARBA" id="ARBA00022741"/>
    </source>
</evidence>
<dbReference type="AlphaFoldDB" id="A0A6J1P8E7"/>
<dbReference type="GO" id="GO:0008017">
    <property type="term" value="F:microtubule binding"/>
    <property type="evidence" value="ECO:0007669"/>
    <property type="project" value="InterPro"/>
</dbReference>
<keyword evidence="6 14" id="KW-0547">Nucleotide-binding</keyword>
<evidence type="ECO:0000256" key="7">
    <source>
        <dbReference type="ARBA" id="ARBA00022776"/>
    </source>
</evidence>
<evidence type="ECO:0000256" key="14">
    <source>
        <dbReference type="PROSITE-ProRule" id="PRU00283"/>
    </source>
</evidence>
<evidence type="ECO:0000256" key="10">
    <source>
        <dbReference type="ARBA" id="ARBA00023175"/>
    </source>
</evidence>
<evidence type="ECO:0000256" key="9">
    <source>
        <dbReference type="ARBA" id="ARBA00023054"/>
    </source>
</evidence>
<name>A0A6J1P8E7_BICAN</name>
<dbReference type="InterPro" id="IPR001752">
    <property type="entry name" value="Kinesin_motor_dom"/>
</dbReference>
<keyword evidence="2" id="KW-0963">Cytoplasm</keyword>
<keyword evidence="5" id="KW-0493">Microtubule</keyword>
<feature type="region of interest" description="Disordered" evidence="16">
    <location>
        <begin position="1128"/>
        <end position="1173"/>
    </location>
</feature>
<dbReference type="SUPFAM" id="SSF52540">
    <property type="entry name" value="P-loop containing nucleoside triphosphate hydrolases"/>
    <property type="match status" value="1"/>
</dbReference>
<feature type="binding site" evidence="14">
    <location>
        <begin position="98"/>
        <end position="105"/>
    </location>
    <ligand>
        <name>ATP</name>
        <dbReference type="ChEBI" id="CHEBI:30616"/>
    </ligand>
</feature>
<keyword evidence="10 14" id="KW-0505">Motor protein</keyword>
<dbReference type="PRINTS" id="PR00380">
    <property type="entry name" value="KINESINHEAVY"/>
</dbReference>
<dbReference type="InterPro" id="IPR047241">
    <property type="entry name" value="KIF11-like_kin_motor_dom"/>
</dbReference>
<dbReference type="PANTHER" id="PTHR47970:SF12">
    <property type="entry name" value="KINESIN FAMILY MEMBER 11"/>
    <property type="match status" value="1"/>
</dbReference>
<evidence type="ECO:0000256" key="1">
    <source>
        <dbReference type="ARBA" id="ARBA00004245"/>
    </source>
</evidence>
<dbReference type="GO" id="GO:0090307">
    <property type="term" value="P:mitotic spindle assembly"/>
    <property type="evidence" value="ECO:0007669"/>
    <property type="project" value="TreeGrafter"/>
</dbReference>
<evidence type="ECO:0000256" key="15">
    <source>
        <dbReference type="SAM" id="Coils"/>
    </source>
</evidence>
<dbReference type="InterPro" id="IPR036961">
    <property type="entry name" value="Kinesin_motor_dom_sf"/>
</dbReference>
<evidence type="ECO:0000256" key="16">
    <source>
        <dbReference type="SAM" id="MobiDB-lite"/>
    </source>
</evidence>
<dbReference type="Proteomes" id="UP001652582">
    <property type="component" value="Chromosome 22"/>
</dbReference>
<reference evidence="19" key="1">
    <citation type="submission" date="2025-08" db="UniProtKB">
        <authorList>
            <consortium name="RefSeq"/>
        </authorList>
    </citation>
    <scope>IDENTIFICATION</scope>
</reference>
<feature type="coiled-coil region" evidence="15">
    <location>
        <begin position="360"/>
        <end position="459"/>
    </location>
</feature>
<feature type="compositionally biased region" description="Polar residues" evidence="16">
    <location>
        <begin position="1090"/>
        <end position="1114"/>
    </location>
</feature>
<feature type="compositionally biased region" description="Polar residues" evidence="16">
    <location>
        <begin position="1137"/>
        <end position="1148"/>
    </location>
</feature>
<comment type="similarity">
    <text evidence="13">Belongs to the TRAFAC class myosin-kinesin ATPase superfamily. Kinesin family. KIN-5/BimC subfamily.</text>
</comment>
<dbReference type="Gene3D" id="3.40.850.10">
    <property type="entry name" value="Kinesin motor domain"/>
    <property type="match status" value="1"/>
</dbReference>
<dbReference type="InterPro" id="IPR047149">
    <property type="entry name" value="KIF11-like"/>
</dbReference>